<dbReference type="PANTHER" id="PTHR34351:SF1">
    <property type="entry name" value="SLR1927 PROTEIN"/>
    <property type="match status" value="1"/>
</dbReference>
<dbReference type="Proteomes" id="UP000770889">
    <property type="component" value="Unassembled WGS sequence"/>
</dbReference>
<organism evidence="2 3">
    <name type="scientific">Candidatus Thiodiazotropha taylori</name>
    <dbReference type="NCBI Taxonomy" id="2792791"/>
    <lineage>
        <taxon>Bacteria</taxon>
        <taxon>Pseudomonadati</taxon>
        <taxon>Pseudomonadota</taxon>
        <taxon>Gammaproteobacteria</taxon>
        <taxon>Chromatiales</taxon>
        <taxon>Sedimenticolaceae</taxon>
        <taxon>Candidatus Thiodiazotropha</taxon>
    </lineage>
</organism>
<keyword evidence="1" id="KW-0812">Transmembrane</keyword>
<feature type="transmembrane region" description="Helical" evidence="1">
    <location>
        <begin position="32"/>
        <end position="55"/>
    </location>
</feature>
<keyword evidence="1" id="KW-1133">Transmembrane helix</keyword>
<keyword evidence="1" id="KW-0472">Membrane</keyword>
<dbReference type="EMBL" id="JAHHGM010000009">
    <property type="protein sequence ID" value="MBT2989621.1"/>
    <property type="molecule type" value="Genomic_DNA"/>
</dbReference>
<evidence type="ECO:0000313" key="2">
    <source>
        <dbReference type="EMBL" id="MBT2989621.1"/>
    </source>
</evidence>
<proteinExistence type="predicted"/>
<evidence type="ECO:0000256" key="1">
    <source>
        <dbReference type="SAM" id="Phobius"/>
    </source>
</evidence>
<reference evidence="2 3" key="1">
    <citation type="submission" date="2021-05" db="EMBL/GenBank/DDBJ databases">
        <title>Genetic and Functional Diversity in Clade A Lucinid endosymbionts from the Bahamas.</title>
        <authorList>
            <person name="Giani N.M."/>
            <person name="Engel A.S."/>
            <person name="Campbell B.J."/>
        </authorList>
    </citation>
    <scope>NUCLEOTIDE SEQUENCE [LARGE SCALE GENOMIC DNA]</scope>
    <source>
        <strain evidence="2">LUC16012Gg_MoonRockCtena</strain>
    </source>
</reference>
<dbReference type="AlphaFoldDB" id="A0A944M7X5"/>
<comment type="caution">
    <text evidence="2">The sequence shown here is derived from an EMBL/GenBank/DDBJ whole genome shotgun (WGS) entry which is preliminary data.</text>
</comment>
<gene>
    <name evidence="2" type="ORF">KME65_11710</name>
</gene>
<name>A0A944M7X5_9GAMM</name>
<sequence length="323" mass="35818">MAALTTAEWLQRLRRSAKPESRGRVRILPRSIYILPTRQGVLLALLLVLMLAGSINYGSNLGHLMTFLLGGVWLVTILHTWRNLLGLSIQPGEAASVFAGQTADFTLRVVNNGGSSRYGIALGSKKQHGGSVDIPGNAGSELHIPVKTQRRGILPIPEITIQTTFPFGLFRAWSYARLDLSCLVYPKPAERGEPPTLAIYNHSDSGDRGVGADDFIGLRSYRLGDSPRQIDWKAHARERGLLSKQFGGDRSEQVSLDWELLQGYETEERLSLLCRFILQAEEREQSYSLRMPQEKIPTGSGPLHQQRCLSLLARHGHDDETTG</sequence>
<protein>
    <submittedName>
        <fullName evidence="2">DUF58 domain-containing protein</fullName>
    </submittedName>
</protein>
<accession>A0A944M7X5</accession>
<dbReference type="PANTHER" id="PTHR34351">
    <property type="entry name" value="SLR1927 PROTEIN-RELATED"/>
    <property type="match status" value="1"/>
</dbReference>
<evidence type="ECO:0000313" key="3">
    <source>
        <dbReference type="Proteomes" id="UP000770889"/>
    </source>
</evidence>